<feature type="transmembrane region" description="Helical" evidence="1">
    <location>
        <begin position="286"/>
        <end position="310"/>
    </location>
</feature>
<accession>A0A4P2R2V8</accession>
<organism evidence="2 3">
    <name type="scientific">Sorangium cellulosum</name>
    <name type="common">Polyangium cellulosum</name>
    <dbReference type="NCBI Taxonomy" id="56"/>
    <lineage>
        <taxon>Bacteria</taxon>
        <taxon>Pseudomonadati</taxon>
        <taxon>Myxococcota</taxon>
        <taxon>Polyangia</taxon>
        <taxon>Polyangiales</taxon>
        <taxon>Polyangiaceae</taxon>
        <taxon>Sorangium</taxon>
    </lineage>
</organism>
<feature type="transmembrane region" description="Helical" evidence="1">
    <location>
        <begin position="129"/>
        <end position="149"/>
    </location>
</feature>
<keyword evidence="1" id="KW-0812">Transmembrane</keyword>
<keyword evidence="1" id="KW-0472">Membrane</keyword>
<feature type="transmembrane region" description="Helical" evidence="1">
    <location>
        <begin position="155"/>
        <end position="173"/>
    </location>
</feature>
<keyword evidence="1" id="KW-1133">Transmembrane helix</keyword>
<evidence type="ECO:0000313" key="2">
    <source>
        <dbReference type="EMBL" id="AUX37349.1"/>
    </source>
</evidence>
<dbReference type="Proteomes" id="UP000295497">
    <property type="component" value="Chromosome"/>
</dbReference>
<name>A0A4P2R2V8_SORCE</name>
<protein>
    <submittedName>
        <fullName evidence="2">Uncharacterized protein</fullName>
    </submittedName>
</protein>
<sequence>MYRGSDDAALVRTAEAQVLESYAALVQVVARVAALNARLVEGGVAPIPLATYTPPPAAVGMPASVELLQGQRAYYAGEAARLGEALRAMESVLAERSRAVAPLRPGPRAVPAAYVFAELSRGAWSFFKIALFPPFTMLIAPFLLLPWYAGPLAGAAAMAAFLVALWVVSLVVARKRLRLLARGEVGTVLQKSEAYSGVRLRNWPVLWTNGWDITLRPYSGLGSAATLAVQTPRGHITHVTVRTGPSFRGVVLADPETGDGLANCDFASAPRPDARGEWDPALPGRVWAASCFSVIASLALATATIVAMLASPDLRAF</sequence>
<gene>
    <name evidence="2" type="ORF">SOCE836_095720</name>
</gene>
<evidence type="ECO:0000313" key="3">
    <source>
        <dbReference type="Proteomes" id="UP000295497"/>
    </source>
</evidence>
<dbReference type="AlphaFoldDB" id="A0A4P2R2V8"/>
<evidence type="ECO:0000256" key="1">
    <source>
        <dbReference type="SAM" id="Phobius"/>
    </source>
</evidence>
<dbReference type="EMBL" id="CP012672">
    <property type="protein sequence ID" value="AUX37349.1"/>
    <property type="molecule type" value="Genomic_DNA"/>
</dbReference>
<proteinExistence type="predicted"/>
<reference evidence="2 3" key="1">
    <citation type="submission" date="2015-09" db="EMBL/GenBank/DDBJ databases">
        <title>Sorangium comparison.</title>
        <authorList>
            <person name="Zaburannyi N."/>
            <person name="Bunk B."/>
            <person name="Overmann J."/>
            <person name="Mueller R."/>
        </authorList>
    </citation>
    <scope>NUCLEOTIDE SEQUENCE [LARGE SCALE GENOMIC DNA]</scope>
    <source>
        <strain evidence="2 3">So ce836</strain>
    </source>
</reference>